<keyword evidence="4 7" id="KW-0812">Transmembrane</keyword>
<dbReference type="GO" id="GO:0005886">
    <property type="term" value="C:plasma membrane"/>
    <property type="evidence" value="ECO:0007669"/>
    <property type="project" value="UniProtKB-SubCell"/>
</dbReference>
<proteinExistence type="predicted"/>
<dbReference type="EMBL" id="PDPS01000042">
    <property type="protein sequence ID" value="PID55849.1"/>
    <property type="molecule type" value="Genomic_DNA"/>
</dbReference>
<evidence type="ECO:0000313" key="9">
    <source>
        <dbReference type="EMBL" id="PID55849.1"/>
    </source>
</evidence>
<dbReference type="Proteomes" id="UP000229740">
    <property type="component" value="Unassembled WGS sequence"/>
</dbReference>
<dbReference type="Pfam" id="PF06808">
    <property type="entry name" value="DctM"/>
    <property type="match status" value="1"/>
</dbReference>
<evidence type="ECO:0000256" key="2">
    <source>
        <dbReference type="ARBA" id="ARBA00022475"/>
    </source>
</evidence>
<sequence length="427" mass="44977">MVIIVLLGTMLLLSALSLPLVFSILAASLVTLVIFRPGLPLVVVPQLFVSGMDQSLLLAIVFFFFAGELMNRGGITERVVDFAHALVGHIKGGLAHVNIVSSIVFSGISGSAVADTAAIGTVMIPAMARKGFSREFSAAVTQTSSVIGPIIPPSIPMLVYASLAEVSVGKMFLGGIVPGLLIGCCLMAAVYVISDRRNYPCEESVTARRILQTGGNAGFALVSPLIIVGGILGGVFTATEAGAVAAVYSFLVGKFIYRELSWKDCWTSLLQAAAGTSTIMVILGASSIFAWIVADLQISHQVAELIFSVSETPWIVLLLVNVAVLIVGLFMDPLAALIILIPMLLPTVVELGISPLHFGVVIVMNLMIGLCTPPVGYLIYLSASIAKTKPEGVIQESLPFFFALLFALLLCIFIPEITMTLPGLTGK</sequence>
<comment type="subcellular location">
    <subcellularLocation>
        <location evidence="1">Cell inner membrane</location>
        <topology evidence="1">Multi-pass membrane protein</topology>
    </subcellularLocation>
</comment>
<dbReference type="GO" id="GO:0022857">
    <property type="term" value="F:transmembrane transporter activity"/>
    <property type="evidence" value="ECO:0007669"/>
    <property type="project" value="TreeGrafter"/>
</dbReference>
<feature type="transmembrane region" description="Helical" evidence="7">
    <location>
        <begin position="356"/>
        <end position="380"/>
    </location>
</feature>
<feature type="transmembrane region" description="Helical" evidence="7">
    <location>
        <begin position="171"/>
        <end position="193"/>
    </location>
</feature>
<evidence type="ECO:0000256" key="4">
    <source>
        <dbReference type="ARBA" id="ARBA00022692"/>
    </source>
</evidence>
<accession>A0A2G6E180</accession>
<feature type="transmembrane region" description="Helical" evidence="7">
    <location>
        <begin position="269"/>
        <end position="294"/>
    </location>
</feature>
<keyword evidence="6 7" id="KW-0472">Membrane</keyword>
<evidence type="ECO:0000313" key="10">
    <source>
        <dbReference type="Proteomes" id="UP000229740"/>
    </source>
</evidence>
<keyword evidence="5 7" id="KW-1133">Transmembrane helix</keyword>
<dbReference type="InterPro" id="IPR010656">
    <property type="entry name" value="DctM"/>
</dbReference>
<dbReference type="AlphaFoldDB" id="A0A2G6E180"/>
<dbReference type="InterPro" id="IPR004681">
    <property type="entry name" value="TRAP_DctM"/>
</dbReference>
<evidence type="ECO:0000256" key="3">
    <source>
        <dbReference type="ARBA" id="ARBA00022519"/>
    </source>
</evidence>
<name>A0A2G6E180_9BACT</name>
<evidence type="ECO:0000256" key="1">
    <source>
        <dbReference type="ARBA" id="ARBA00004429"/>
    </source>
</evidence>
<comment type="caution">
    <text evidence="9">The sequence shown here is derived from an EMBL/GenBank/DDBJ whole genome shotgun (WGS) entry which is preliminary data.</text>
</comment>
<dbReference type="NCBIfam" id="TIGR00786">
    <property type="entry name" value="dctM"/>
    <property type="match status" value="1"/>
</dbReference>
<gene>
    <name evidence="9" type="ORF">CSB45_14155</name>
</gene>
<feature type="transmembrane region" description="Helical" evidence="7">
    <location>
        <begin position="400"/>
        <end position="421"/>
    </location>
</feature>
<feature type="transmembrane region" description="Helical" evidence="7">
    <location>
        <begin position="241"/>
        <end position="257"/>
    </location>
</feature>
<keyword evidence="2" id="KW-1003">Cell membrane</keyword>
<feature type="transmembrane region" description="Helical" evidence="7">
    <location>
        <begin position="314"/>
        <end position="344"/>
    </location>
</feature>
<dbReference type="PANTHER" id="PTHR33362:SF2">
    <property type="entry name" value="TRAP TRANSPORTER LARGE PERMEASE PROTEIN"/>
    <property type="match status" value="1"/>
</dbReference>
<feature type="transmembrane region" description="Helical" evidence="7">
    <location>
        <begin position="136"/>
        <end position="159"/>
    </location>
</feature>
<protein>
    <submittedName>
        <fullName evidence="9">C4-dicarboxylate ABC transporter permease</fullName>
    </submittedName>
</protein>
<evidence type="ECO:0000256" key="7">
    <source>
        <dbReference type="SAM" id="Phobius"/>
    </source>
</evidence>
<dbReference type="PANTHER" id="PTHR33362">
    <property type="entry name" value="SIALIC ACID TRAP TRANSPORTER PERMEASE PROTEIN SIAT-RELATED"/>
    <property type="match status" value="1"/>
</dbReference>
<keyword evidence="3" id="KW-0997">Cell inner membrane</keyword>
<evidence type="ECO:0000256" key="6">
    <source>
        <dbReference type="ARBA" id="ARBA00023136"/>
    </source>
</evidence>
<evidence type="ECO:0000256" key="5">
    <source>
        <dbReference type="ARBA" id="ARBA00022989"/>
    </source>
</evidence>
<reference evidence="9 10" key="1">
    <citation type="submission" date="2017-10" db="EMBL/GenBank/DDBJ databases">
        <title>Novel microbial diversity and functional potential in the marine mammal oral microbiome.</title>
        <authorList>
            <person name="Dudek N.K."/>
            <person name="Sun C.L."/>
            <person name="Burstein D."/>
            <person name="Kantor R.S."/>
            <person name="Aliaga Goltsman D.S."/>
            <person name="Bik E.M."/>
            <person name="Thomas B.C."/>
            <person name="Banfield J.F."/>
            <person name="Relman D.A."/>
        </authorList>
    </citation>
    <scope>NUCLEOTIDE SEQUENCE [LARGE SCALE GENOMIC DNA]</scope>
    <source>
        <strain evidence="9">DOLZORAL124_49_17</strain>
    </source>
</reference>
<dbReference type="PIRSF" id="PIRSF006066">
    <property type="entry name" value="HI0050"/>
    <property type="match status" value="1"/>
</dbReference>
<evidence type="ECO:0000259" key="8">
    <source>
        <dbReference type="Pfam" id="PF06808"/>
    </source>
</evidence>
<feature type="domain" description="TRAP C4-dicarboxylate transport system permease DctM subunit" evidence="8">
    <location>
        <begin position="7"/>
        <end position="417"/>
    </location>
</feature>
<feature type="transmembrane region" description="Helical" evidence="7">
    <location>
        <begin position="214"/>
        <end position="235"/>
    </location>
</feature>
<organism evidence="9 10">
    <name type="scientific">candidate division KSB3 bacterium</name>
    <dbReference type="NCBI Taxonomy" id="2044937"/>
    <lineage>
        <taxon>Bacteria</taxon>
        <taxon>candidate division KSB3</taxon>
    </lineage>
</organism>